<dbReference type="PANTHER" id="PTHR46716">
    <property type="entry name" value="MITOGEN-ACTIVATED PROTEIN KINASE KINASE KINASE 7"/>
    <property type="match status" value="1"/>
</dbReference>
<keyword evidence="4" id="KW-0547">Nucleotide-binding</keyword>
<dbReference type="InParanoid" id="E0VDU3"/>
<evidence type="ECO:0000256" key="8">
    <source>
        <dbReference type="SAM" id="MobiDB-lite"/>
    </source>
</evidence>
<dbReference type="GO" id="GO:0043123">
    <property type="term" value="P:positive regulation of canonical NF-kappaB signal transduction"/>
    <property type="evidence" value="ECO:0007669"/>
    <property type="project" value="TreeGrafter"/>
</dbReference>
<dbReference type="CTD" id="8239302"/>
<keyword evidence="2" id="KW-0723">Serine/threonine-protein kinase</keyword>
<dbReference type="GO" id="GO:0006955">
    <property type="term" value="P:immune response"/>
    <property type="evidence" value="ECO:0007669"/>
    <property type="project" value="TreeGrafter"/>
</dbReference>
<feature type="compositionally biased region" description="Polar residues" evidence="8">
    <location>
        <begin position="15"/>
        <end position="27"/>
    </location>
</feature>
<proteinExistence type="inferred from homology"/>
<dbReference type="EMBL" id="AAZO01001474">
    <property type="status" value="NOT_ANNOTATED_CDS"/>
    <property type="molecule type" value="Genomic_DNA"/>
</dbReference>
<feature type="region of interest" description="Disordered" evidence="8">
    <location>
        <begin position="1"/>
        <end position="33"/>
    </location>
</feature>
<dbReference type="eggNOG" id="KOG0192">
    <property type="taxonomic scope" value="Eukaryota"/>
</dbReference>
<dbReference type="KEGG" id="phu:Phum_PHUM125400"/>
<evidence type="ECO:0000313" key="9">
    <source>
        <dbReference type="EMBL" id="EEB11549.1"/>
    </source>
</evidence>
<sequence>MDEKIDVDEDLSDGRSANVNSSKQQNSKPEDYRHNVFMESKLQPIPPDTSSEESVKIYEEHKEMAKEYMEVQAEMSYLSRYLKKLEEKLNKTEEQRQQIQQLVSEKESLEQLQKNLTKQLELLQKQRQGNWMFSNSQDPRLT</sequence>
<evidence type="ECO:0000256" key="1">
    <source>
        <dbReference type="ARBA" id="ARBA00006529"/>
    </source>
</evidence>
<dbReference type="OrthoDB" id="8866809at2759"/>
<evidence type="ECO:0000313" key="10">
    <source>
        <dbReference type="EnsemblMetazoa" id="PHUM125400-PA"/>
    </source>
</evidence>
<dbReference type="GO" id="GO:0005524">
    <property type="term" value="F:ATP binding"/>
    <property type="evidence" value="ECO:0007669"/>
    <property type="project" value="UniProtKB-KW"/>
</dbReference>
<feature type="coiled-coil region" evidence="7">
    <location>
        <begin position="75"/>
        <end position="129"/>
    </location>
</feature>
<keyword evidence="5" id="KW-0418">Kinase</keyword>
<keyword evidence="7" id="KW-0175">Coiled coil</keyword>
<dbReference type="HOGENOM" id="CLU_1818106_0_0_1"/>
<evidence type="ECO:0000256" key="6">
    <source>
        <dbReference type="ARBA" id="ARBA00022840"/>
    </source>
</evidence>
<evidence type="ECO:0000256" key="2">
    <source>
        <dbReference type="ARBA" id="ARBA00022527"/>
    </source>
</evidence>
<evidence type="ECO:0000256" key="4">
    <source>
        <dbReference type="ARBA" id="ARBA00022741"/>
    </source>
</evidence>
<dbReference type="GeneID" id="8239302"/>
<dbReference type="Proteomes" id="UP000009046">
    <property type="component" value="Unassembled WGS sequence"/>
</dbReference>
<comment type="similarity">
    <text evidence="1">Belongs to the protein kinase superfamily. STE Ser/Thr protein kinase family. MAP kinase kinase kinase subfamily.</text>
</comment>
<keyword evidence="6" id="KW-0067">ATP-binding</keyword>
<organism>
    <name type="scientific">Pediculus humanus subsp. corporis</name>
    <name type="common">Body louse</name>
    <dbReference type="NCBI Taxonomy" id="121224"/>
    <lineage>
        <taxon>Eukaryota</taxon>
        <taxon>Metazoa</taxon>
        <taxon>Ecdysozoa</taxon>
        <taxon>Arthropoda</taxon>
        <taxon>Hexapoda</taxon>
        <taxon>Insecta</taxon>
        <taxon>Pterygota</taxon>
        <taxon>Neoptera</taxon>
        <taxon>Paraneoptera</taxon>
        <taxon>Psocodea</taxon>
        <taxon>Troctomorpha</taxon>
        <taxon>Phthiraptera</taxon>
        <taxon>Anoplura</taxon>
        <taxon>Pediculidae</taxon>
        <taxon>Pediculus</taxon>
    </lineage>
</organism>
<evidence type="ECO:0000313" key="11">
    <source>
        <dbReference type="Proteomes" id="UP000009046"/>
    </source>
</evidence>
<evidence type="ECO:0008006" key="12">
    <source>
        <dbReference type="Google" id="ProtNLM"/>
    </source>
</evidence>
<feature type="compositionally biased region" description="Acidic residues" evidence="8">
    <location>
        <begin position="1"/>
        <end position="11"/>
    </location>
</feature>
<name>E0VDU3_PEDHC</name>
<dbReference type="GO" id="GO:0004709">
    <property type="term" value="F:MAP kinase kinase kinase activity"/>
    <property type="evidence" value="ECO:0007669"/>
    <property type="project" value="TreeGrafter"/>
</dbReference>
<keyword evidence="3" id="KW-0808">Transferase</keyword>
<dbReference type="PANTHER" id="PTHR46716:SF1">
    <property type="entry name" value="MITOGEN-ACTIVATED PROTEIN KINASE KINASE KINASE 7"/>
    <property type="match status" value="1"/>
</dbReference>
<dbReference type="VEuPathDB" id="VectorBase:PHUM125400"/>
<evidence type="ECO:0000256" key="7">
    <source>
        <dbReference type="SAM" id="Coils"/>
    </source>
</evidence>
<reference evidence="9" key="2">
    <citation type="submission" date="2007-04" db="EMBL/GenBank/DDBJ databases">
        <title>The genome of the human body louse.</title>
        <authorList>
            <consortium name="The Human Body Louse Genome Consortium"/>
            <person name="Kirkness E."/>
            <person name="Walenz B."/>
            <person name="Hass B."/>
            <person name="Bruggner R."/>
            <person name="Strausberg R."/>
        </authorList>
    </citation>
    <scope>NUCLEOTIDE SEQUENCE</scope>
    <source>
        <strain evidence="9">USDA</strain>
    </source>
</reference>
<dbReference type="GO" id="GO:0007254">
    <property type="term" value="P:JNK cascade"/>
    <property type="evidence" value="ECO:0007669"/>
    <property type="project" value="TreeGrafter"/>
</dbReference>
<evidence type="ECO:0000256" key="5">
    <source>
        <dbReference type="ARBA" id="ARBA00022777"/>
    </source>
</evidence>
<dbReference type="OMA" id="YEEHKEM"/>
<reference evidence="9" key="1">
    <citation type="submission" date="2007-04" db="EMBL/GenBank/DDBJ databases">
        <title>Annotation of Pediculus humanus corporis strain USDA.</title>
        <authorList>
            <person name="Kirkness E."/>
            <person name="Hannick L."/>
            <person name="Hass B."/>
            <person name="Bruggner R."/>
            <person name="Lawson D."/>
            <person name="Bidwell S."/>
            <person name="Joardar V."/>
            <person name="Caler E."/>
            <person name="Walenz B."/>
            <person name="Inman J."/>
            <person name="Schobel S."/>
            <person name="Galinsky K."/>
            <person name="Amedeo P."/>
            <person name="Strausberg R."/>
        </authorList>
    </citation>
    <scope>NUCLEOTIDE SEQUENCE</scope>
    <source>
        <strain evidence="9">USDA</strain>
    </source>
</reference>
<dbReference type="AlphaFoldDB" id="E0VDU3"/>
<reference evidence="10" key="3">
    <citation type="submission" date="2021-02" db="UniProtKB">
        <authorList>
            <consortium name="EnsemblMetazoa"/>
        </authorList>
    </citation>
    <scope>IDENTIFICATION</scope>
    <source>
        <strain evidence="10">USDA</strain>
    </source>
</reference>
<dbReference type="EnsemblMetazoa" id="PHUM125400-RA">
    <property type="protein sequence ID" value="PHUM125400-PA"/>
    <property type="gene ID" value="PHUM125400"/>
</dbReference>
<dbReference type="RefSeq" id="XP_002424287.1">
    <property type="nucleotide sequence ID" value="XM_002424242.1"/>
</dbReference>
<accession>E0VDU3</accession>
<dbReference type="EMBL" id="DS235088">
    <property type="protein sequence ID" value="EEB11549.1"/>
    <property type="molecule type" value="Genomic_DNA"/>
</dbReference>
<evidence type="ECO:0000256" key="3">
    <source>
        <dbReference type="ARBA" id="ARBA00022679"/>
    </source>
</evidence>
<gene>
    <name evidence="10" type="primary">8239302</name>
    <name evidence="9" type="ORF">Phum_PHUM125400</name>
</gene>
<protein>
    <recommendedName>
        <fullName evidence="12">Mitogen-activated protein kinase kinase kinase</fullName>
    </recommendedName>
</protein>
<keyword evidence="11" id="KW-1185">Reference proteome</keyword>